<dbReference type="Proteomes" id="UP001454036">
    <property type="component" value="Unassembled WGS sequence"/>
</dbReference>
<dbReference type="AlphaFoldDB" id="A0AAV3QK50"/>
<accession>A0AAV3QK50</accession>
<name>A0AAV3QK50_LITER</name>
<dbReference type="EMBL" id="BAABME010037173">
    <property type="protein sequence ID" value="GAA0163526.1"/>
    <property type="molecule type" value="Genomic_DNA"/>
</dbReference>
<proteinExistence type="predicted"/>
<gene>
    <name evidence="1" type="ORF">LIER_43651</name>
</gene>
<comment type="caution">
    <text evidence="1">The sequence shown here is derived from an EMBL/GenBank/DDBJ whole genome shotgun (WGS) entry which is preliminary data.</text>
</comment>
<reference evidence="1 2" key="1">
    <citation type="submission" date="2024-01" db="EMBL/GenBank/DDBJ databases">
        <title>The complete chloroplast genome sequence of Lithospermum erythrorhizon: insights into the phylogenetic relationship among Boraginaceae species and the maternal lineages of purple gromwells.</title>
        <authorList>
            <person name="Okada T."/>
            <person name="Watanabe K."/>
        </authorList>
    </citation>
    <scope>NUCLEOTIDE SEQUENCE [LARGE SCALE GENOMIC DNA]</scope>
</reference>
<keyword evidence="2" id="KW-1185">Reference proteome</keyword>
<sequence>MIPTTAYVIELEEGDNGFETDFEDEVFVGNGGLLMIGYEPMEDDHMNEATNKVDRGGNDNIEEFECGSPVQLDVGPTEDLDEVALDVGPTKQLD</sequence>
<evidence type="ECO:0000313" key="2">
    <source>
        <dbReference type="Proteomes" id="UP001454036"/>
    </source>
</evidence>
<organism evidence="1 2">
    <name type="scientific">Lithospermum erythrorhizon</name>
    <name type="common">Purple gromwell</name>
    <name type="synonym">Lithospermum officinale var. erythrorhizon</name>
    <dbReference type="NCBI Taxonomy" id="34254"/>
    <lineage>
        <taxon>Eukaryota</taxon>
        <taxon>Viridiplantae</taxon>
        <taxon>Streptophyta</taxon>
        <taxon>Embryophyta</taxon>
        <taxon>Tracheophyta</taxon>
        <taxon>Spermatophyta</taxon>
        <taxon>Magnoliopsida</taxon>
        <taxon>eudicotyledons</taxon>
        <taxon>Gunneridae</taxon>
        <taxon>Pentapetalae</taxon>
        <taxon>asterids</taxon>
        <taxon>lamiids</taxon>
        <taxon>Boraginales</taxon>
        <taxon>Boraginaceae</taxon>
        <taxon>Boraginoideae</taxon>
        <taxon>Lithospermeae</taxon>
        <taxon>Lithospermum</taxon>
    </lineage>
</organism>
<evidence type="ECO:0000313" key="1">
    <source>
        <dbReference type="EMBL" id="GAA0163526.1"/>
    </source>
</evidence>
<protein>
    <submittedName>
        <fullName evidence="1">Uncharacterized protein</fullName>
    </submittedName>
</protein>